<evidence type="ECO:0000313" key="3">
    <source>
        <dbReference type="EMBL" id="UNI17753.1"/>
    </source>
</evidence>
<evidence type="ECO:0000256" key="2">
    <source>
        <dbReference type="SAM" id="Phobius"/>
    </source>
</evidence>
<keyword evidence="4" id="KW-1185">Reference proteome</keyword>
<dbReference type="OrthoDB" id="5153901at2759"/>
<protein>
    <submittedName>
        <fullName evidence="3">Uncharacterized protein</fullName>
    </submittedName>
</protein>
<dbReference type="EMBL" id="CP086356">
    <property type="protein sequence ID" value="UNI17753.1"/>
    <property type="molecule type" value="Genomic_DNA"/>
</dbReference>
<dbReference type="Proteomes" id="UP000829364">
    <property type="component" value="Chromosome 3"/>
</dbReference>
<dbReference type="KEGG" id="ptkz:JDV02_004073"/>
<feature type="transmembrane region" description="Helical" evidence="2">
    <location>
        <begin position="220"/>
        <end position="242"/>
    </location>
</feature>
<organism evidence="3 4">
    <name type="scientific">Purpureocillium takamizusanense</name>
    <dbReference type="NCBI Taxonomy" id="2060973"/>
    <lineage>
        <taxon>Eukaryota</taxon>
        <taxon>Fungi</taxon>
        <taxon>Dikarya</taxon>
        <taxon>Ascomycota</taxon>
        <taxon>Pezizomycotina</taxon>
        <taxon>Sordariomycetes</taxon>
        <taxon>Hypocreomycetidae</taxon>
        <taxon>Hypocreales</taxon>
        <taxon>Ophiocordycipitaceae</taxon>
        <taxon>Purpureocillium</taxon>
    </lineage>
</organism>
<gene>
    <name evidence="3" type="ORF">JDV02_004073</name>
</gene>
<evidence type="ECO:0000256" key="1">
    <source>
        <dbReference type="SAM" id="MobiDB-lite"/>
    </source>
</evidence>
<proteinExistence type="predicted"/>
<feature type="transmembrane region" description="Helical" evidence="2">
    <location>
        <begin position="50"/>
        <end position="79"/>
    </location>
</feature>
<keyword evidence="2" id="KW-0472">Membrane</keyword>
<name>A0A9Q8QD02_9HYPO</name>
<reference evidence="3" key="1">
    <citation type="submission" date="2021-11" db="EMBL/GenBank/DDBJ databases">
        <title>Purpureocillium_takamizusanense_genome.</title>
        <authorList>
            <person name="Nguyen N.-H."/>
        </authorList>
    </citation>
    <scope>NUCLEOTIDE SEQUENCE</scope>
    <source>
        <strain evidence="3">PT3</strain>
    </source>
</reference>
<accession>A0A9Q8QD02</accession>
<keyword evidence="2" id="KW-0812">Transmembrane</keyword>
<keyword evidence="2" id="KW-1133">Transmembrane helix</keyword>
<dbReference type="AlphaFoldDB" id="A0A9Q8QD02"/>
<dbReference type="GeneID" id="72066029"/>
<feature type="region of interest" description="Disordered" evidence="1">
    <location>
        <begin position="113"/>
        <end position="133"/>
    </location>
</feature>
<evidence type="ECO:0000313" key="4">
    <source>
        <dbReference type="Proteomes" id="UP000829364"/>
    </source>
</evidence>
<feature type="transmembrane region" description="Helical" evidence="2">
    <location>
        <begin position="7"/>
        <end position="30"/>
    </location>
</feature>
<feature type="transmembrane region" description="Helical" evidence="2">
    <location>
        <begin position="262"/>
        <end position="287"/>
    </location>
</feature>
<dbReference type="RefSeq" id="XP_047841234.1">
    <property type="nucleotide sequence ID" value="XM_047985257.1"/>
</dbReference>
<sequence length="360" mass="40437">MRPKSQILGFIARFVGFFVYCMSLTVLLPHLAGRDMDLFPASPGKNATSIWVEALVTTGVVFLLAHGLIGECLCLLTAYPVGLLEHIRGNTCEPALPKYCRETAQALQRLRNGDGFDASKPTSESKRQLSRGGSHHQFNSIEFFFEIFSLELQLEFATQTMRVQTPSTIPYHVIYNLRNHFENLVDLGNIDECRAPIIRENIDILAQSGRECAVFAFTDVIPLESLCFVYMAGWLIALYVPVQHCNWFVQKPPLELELSSQPVPTLAMLAAMAALSTSCSMLTTILSQMWRLWDPFRKGTNTYGWTLGIATEIDDLLNEFDEYDAKELLRKHSYMDPSAYLDDMKYDGGSTQPGSHAQTV</sequence>